<dbReference type="Gene3D" id="3.30.70.100">
    <property type="match status" value="1"/>
</dbReference>
<comment type="caution">
    <text evidence="3">The sequence shown here is derived from an EMBL/GenBank/DDBJ whole genome shotgun (WGS) entry which is preliminary data.</text>
</comment>
<evidence type="ECO:0000313" key="4">
    <source>
        <dbReference type="Proteomes" id="UP000177141"/>
    </source>
</evidence>
<dbReference type="GO" id="GO:0046872">
    <property type="term" value="F:metal ion binding"/>
    <property type="evidence" value="ECO:0007669"/>
    <property type="project" value="InterPro"/>
</dbReference>
<dbReference type="InterPro" id="IPR028096">
    <property type="entry name" value="EfeO_Cupredoxin"/>
</dbReference>
<keyword evidence="1" id="KW-0812">Transmembrane</keyword>
<keyword evidence="1" id="KW-0472">Membrane</keyword>
<dbReference type="PANTHER" id="PTHR42208">
    <property type="entry name" value="HEAVY METAL TRANSPORTER-RELATED"/>
    <property type="match status" value="1"/>
</dbReference>
<dbReference type="Gene3D" id="2.60.40.420">
    <property type="entry name" value="Cupredoxins - blue copper proteins"/>
    <property type="match status" value="1"/>
</dbReference>
<keyword evidence="1" id="KW-1133">Transmembrane helix</keyword>
<accession>A0A1F7IYV2</accession>
<dbReference type="PROSITE" id="PS50846">
    <property type="entry name" value="HMA_2"/>
    <property type="match status" value="1"/>
</dbReference>
<dbReference type="Pfam" id="PF13386">
    <property type="entry name" value="DsbD_2"/>
    <property type="match status" value="1"/>
</dbReference>
<dbReference type="AlphaFoldDB" id="A0A1F7IYV2"/>
<reference evidence="3 4" key="1">
    <citation type="journal article" date="2016" name="Nat. Commun.">
        <title>Thousands of microbial genomes shed light on interconnected biogeochemical processes in an aquifer system.</title>
        <authorList>
            <person name="Anantharaman K."/>
            <person name="Brown C.T."/>
            <person name="Hug L.A."/>
            <person name="Sharon I."/>
            <person name="Castelle C.J."/>
            <person name="Probst A.J."/>
            <person name="Thomas B.C."/>
            <person name="Singh A."/>
            <person name="Wilkins M.J."/>
            <person name="Karaoz U."/>
            <person name="Brodie E.L."/>
            <person name="Williams K.H."/>
            <person name="Hubbard S.S."/>
            <person name="Banfield J.F."/>
        </authorList>
    </citation>
    <scope>NUCLEOTIDE SEQUENCE [LARGE SCALE GENOMIC DNA]</scope>
</reference>
<evidence type="ECO:0000259" key="2">
    <source>
        <dbReference type="PROSITE" id="PS50846"/>
    </source>
</evidence>
<dbReference type="Proteomes" id="UP000177141">
    <property type="component" value="Unassembled WGS sequence"/>
</dbReference>
<proteinExistence type="predicted"/>
<feature type="transmembrane region" description="Helical" evidence="1">
    <location>
        <begin position="180"/>
        <end position="205"/>
    </location>
</feature>
<organism evidence="3 4">
    <name type="scientific">Candidatus Roizmanbacteria bacterium RIFCSPLOWO2_01_FULL_38_12</name>
    <dbReference type="NCBI Taxonomy" id="1802061"/>
    <lineage>
        <taxon>Bacteria</taxon>
        <taxon>Candidatus Roizmaniibacteriota</taxon>
    </lineage>
</organism>
<dbReference type="SUPFAM" id="SSF49503">
    <property type="entry name" value="Cupredoxins"/>
    <property type="match status" value="1"/>
</dbReference>
<name>A0A1F7IYV2_9BACT</name>
<dbReference type="PANTHER" id="PTHR42208:SF1">
    <property type="entry name" value="HEAVY METAL TRANSPORTER"/>
    <property type="match status" value="1"/>
</dbReference>
<dbReference type="Pfam" id="PF13473">
    <property type="entry name" value="Cupredoxin_1"/>
    <property type="match status" value="1"/>
</dbReference>
<dbReference type="InterPro" id="IPR036163">
    <property type="entry name" value="HMA_dom_sf"/>
</dbReference>
<feature type="transmembrane region" description="Helical" evidence="1">
    <location>
        <begin position="106"/>
        <end position="129"/>
    </location>
</feature>
<feature type="transmembrane region" description="Helical" evidence="1">
    <location>
        <begin position="233"/>
        <end position="255"/>
    </location>
</feature>
<evidence type="ECO:0000313" key="3">
    <source>
        <dbReference type="EMBL" id="OGK48517.1"/>
    </source>
</evidence>
<protein>
    <recommendedName>
        <fullName evidence="2">HMA domain-containing protein</fullName>
    </recommendedName>
</protein>
<feature type="transmembrane region" description="Helical" evidence="1">
    <location>
        <begin position="69"/>
        <end position="86"/>
    </location>
</feature>
<gene>
    <name evidence="3" type="ORF">A3A93_03580</name>
</gene>
<dbReference type="STRING" id="1802061.A3A93_03580"/>
<feature type="transmembrane region" description="Helical" evidence="1">
    <location>
        <begin position="293"/>
        <end position="312"/>
    </location>
</feature>
<dbReference type="InterPro" id="IPR008972">
    <property type="entry name" value="Cupredoxin"/>
</dbReference>
<feature type="transmembrane region" description="Helical" evidence="1">
    <location>
        <begin position="261"/>
        <end position="281"/>
    </location>
</feature>
<dbReference type="Pfam" id="PF00403">
    <property type="entry name" value="HMA"/>
    <property type="match status" value="1"/>
</dbReference>
<dbReference type="CDD" id="cd00371">
    <property type="entry name" value="HMA"/>
    <property type="match status" value="1"/>
</dbReference>
<dbReference type="SUPFAM" id="SSF55008">
    <property type="entry name" value="HMA, heavy metal-associated domain"/>
    <property type="match status" value="1"/>
</dbReference>
<feature type="transmembrane region" description="Helical" evidence="1">
    <location>
        <begin position="150"/>
        <end position="174"/>
    </location>
</feature>
<dbReference type="InterPro" id="IPR006121">
    <property type="entry name" value="HMA_dom"/>
</dbReference>
<dbReference type="EMBL" id="MGAL01000014">
    <property type="protein sequence ID" value="OGK48517.1"/>
    <property type="molecule type" value="Genomic_DNA"/>
</dbReference>
<feature type="domain" description="HMA" evidence="2">
    <location>
        <begin position="1"/>
        <end position="55"/>
    </location>
</feature>
<sequence length="444" mass="48562">MHCAACELVIERKIKKMPRVTSVVASLKDRQVDITGHVDIEQLNEEFSELGYSFSSNAMGQTQLNFKNLFTAVIVLIFLTVIYLVIEDTKILARFSVTKSSTLPAFFILGIVAGLSSCAALVGGLLLSLSKQWQSLYGGKETNRRFIPFAMFNIGRLISFALLGAALGLIGSFFKISLSFMSIFVSAVSFFIIILGLQMLGVPFLKRFNFSLPHFITGYVSDEKNFSGKYMPFISGALTFFLPCGFTLMAQSIALATGNPLSSMLIMSAFALGTLPVLAFLSYSSLKFQTHEIYAQVFNLVVAVFIIVFGVYNFNASLNVLGVASLSDLSFIDESTNTSSISEGSGVTIINENGKELQEVNLEAAGFEYLPKELTLKVGVPVKLKVNNNGAYGCAQAMYLPGLYENVIYLTEKITEVEFTPEKKGNYKISCTMGMVPPISVRVI</sequence>
<dbReference type="InterPro" id="IPR039447">
    <property type="entry name" value="UreH-like_TM_dom"/>
</dbReference>
<evidence type="ECO:0000256" key="1">
    <source>
        <dbReference type="SAM" id="Phobius"/>
    </source>
</evidence>